<name>Q6IG54_DROME</name>
<dbReference type="AlphaFoldDB" id="Q6IG54"/>
<dbReference type="EMBL" id="BK003912">
    <property type="protein sequence ID" value="DAA02610.1"/>
    <property type="molecule type" value="Genomic_DNA"/>
</dbReference>
<sequence>MSTTYNSSRVSNMSYFEVLKLNVGVYIATLTHLYSSCTNFTVGKASKSSNHLANALAFLLFSPVAQNWLCQFMANIAVTLCSLRESQGNGSAADDEQTHKVAASLGLLMMMMVLLGGSVPHAKHHSPLPIPLWHNLWLRKRRDKQAESVTQIGRKIESDDTPTQSRCLA</sequence>
<accession>Q6IG54</accession>
<protein>
    <submittedName>
        <fullName evidence="2">HDC07189</fullName>
    </submittedName>
</protein>
<organism evidence="2">
    <name type="scientific">Drosophila melanogaster</name>
    <name type="common">Fruit fly</name>
    <dbReference type="NCBI Taxonomy" id="7227"/>
    <lineage>
        <taxon>Eukaryota</taxon>
        <taxon>Metazoa</taxon>
        <taxon>Ecdysozoa</taxon>
        <taxon>Arthropoda</taxon>
        <taxon>Hexapoda</taxon>
        <taxon>Insecta</taxon>
        <taxon>Pterygota</taxon>
        <taxon>Neoptera</taxon>
        <taxon>Endopterygota</taxon>
        <taxon>Diptera</taxon>
        <taxon>Brachycera</taxon>
        <taxon>Muscomorpha</taxon>
        <taxon>Ephydroidea</taxon>
        <taxon>Drosophilidae</taxon>
        <taxon>Drosophila</taxon>
        <taxon>Sophophora</taxon>
    </lineage>
</organism>
<evidence type="ECO:0000256" key="1">
    <source>
        <dbReference type="SAM" id="MobiDB-lite"/>
    </source>
</evidence>
<evidence type="ECO:0000313" key="2">
    <source>
        <dbReference type="EMBL" id="DAA02610.1"/>
    </source>
</evidence>
<gene>
    <name evidence="2" type="ORF">HDC07189</name>
</gene>
<feature type="region of interest" description="Disordered" evidence="1">
    <location>
        <begin position="149"/>
        <end position="169"/>
    </location>
</feature>
<reference evidence="2" key="1">
    <citation type="journal article" date="2003" name="Genome Biol.">
        <title>An integrated gene annotation and transcriptional profiling approach towards the full gene content of the Drosophila genome.</title>
        <authorList>
            <person name="Hild M."/>
            <person name="Beckmann B."/>
            <person name="Haas S.A."/>
            <person name="Koch B."/>
            <person name="Solovyev V."/>
            <person name="Busold C."/>
            <person name="Fellenberg K."/>
            <person name="Boutros M."/>
            <person name="Vingron M."/>
            <person name="Sauer F."/>
            <person name="Hoheisel J.D."/>
            <person name="Paro R."/>
        </authorList>
    </citation>
    <scope>NUCLEOTIDE SEQUENCE</scope>
</reference>
<proteinExistence type="predicted"/>